<organism evidence="3 4">
    <name type="scientific">Deinococcus rubellus</name>
    <dbReference type="NCBI Taxonomy" id="1889240"/>
    <lineage>
        <taxon>Bacteria</taxon>
        <taxon>Thermotogati</taxon>
        <taxon>Deinococcota</taxon>
        <taxon>Deinococci</taxon>
        <taxon>Deinococcales</taxon>
        <taxon>Deinococcaceae</taxon>
        <taxon>Deinococcus</taxon>
    </lineage>
</organism>
<name>A0ABY5YI96_9DEIO</name>
<dbReference type="InterPro" id="IPR036390">
    <property type="entry name" value="WH_DNA-bd_sf"/>
</dbReference>
<feature type="domain" description="WYL" evidence="2">
    <location>
        <begin position="142"/>
        <end position="207"/>
    </location>
</feature>
<dbReference type="Pfam" id="PF13280">
    <property type="entry name" value="WYL"/>
    <property type="match status" value="1"/>
</dbReference>
<dbReference type="PROSITE" id="PS52050">
    <property type="entry name" value="WYL"/>
    <property type="match status" value="1"/>
</dbReference>
<gene>
    <name evidence="3" type="ORF">N0D28_15385</name>
</gene>
<keyword evidence="4" id="KW-1185">Reference proteome</keyword>
<evidence type="ECO:0000259" key="2">
    <source>
        <dbReference type="Pfam" id="PF13280"/>
    </source>
</evidence>
<feature type="domain" description="Helix-turn-helix type 11" evidence="1">
    <location>
        <begin position="7"/>
        <end position="58"/>
    </location>
</feature>
<dbReference type="PANTHER" id="PTHR34580">
    <property type="match status" value="1"/>
</dbReference>
<sequence length="333" mass="36516">MYDPSMRVLTVLELLQAREQVTGPELARCLEVSPRTVQRYVARLQDLGIPVEGRRGVGGAYRLKPGFRLPPLMFSGEEALSLALGLKALQHLGLTSLTPAAQGAGAKLRRTLPDALRQEMEALEAAVQLEASDWVVSTDAALLATLLRAVREHRAVRFAYHSRLSADSLRDVDVYRVAQFGGGWYAVGQCHVRQALRCFRLDRMSALSLLDVSFVPPEDFNVLSYLRSSLPATPESQQISVWLGLPMGELRGRVSNWGTTLTEEGSGTRLQAQREHLEAFAAMLLGLGCEIRIEQPPQLHQVFAGLAQRCQVLAGTGKLSSPESAEPRPARPC</sequence>
<evidence type="ECO:0000259" key="1">
    <source>
        <dbReference type="Pfam" id="PF08279"/>
    </source>
</evidence>
<dbReference type="InterPro" id="IPR013196">
    <property type="entry name" value="HTH_11"/>
</dbReference>
<dbReference type="Proteomes" id="UP001060261">
    <property type="component" value="Chromosome"/>
</dbReference>
<protein>
    <submittedName>
        <fullName evidence="3">YafY family transcriptional regulator</fullName>
    </submittedName>
</protein>
<dbReference type="Pfam" id="PF08279">
    <property type="entry name" value="HTH_11"/>
    <property type="match status" value="1"/>
</dbReference>
<proteinExistence type="predicted"/>
<reference evidence="3" key="1">
    <citation type="submission" date="2022-09" db="EMBL/GenBank/DDBJ databases">
        <title>genome sequence of Deinococcus rubellus.</title>
        <authorList>
            <person name="Srinivasan S."/>
        </authorList>
    </citation>
    <scope>NUCLEOTIDE SEQUENCE</scope>
    <source>
        <strain evidence="3">Ant6</strain>
    </source>
</reference>
<dbReference type="PANTHER" id="PTHR34580:SF3">
    <property type="entry name" value="PROTEIN PAFB"/>
    <property type="match status" value="1"/>
</dbReference>
<dbReference type="InterPro" id="IPR028349">
    <property type="entry name" value="PafC-like"/>
</dbReference>
<evidence type="ECO:0000313" key="3">
    <source>
        <dbReference type="EMBL" id="UWX64072.1"/>
    </source>
</evidence>
<evidence type="ECO:0000313" key="4">
    <source>
        <dbReference type="Proteomes" id="UP001060261"/>
    </source>
</evidence>
<dbReference type="PIRSF" id="PIRSF016838">
    <property type="entry name" value="PafC"/>
    <property type="match status" value="1"/>
</dbReference>
<accession>A0ABY5YI96</accession>
<dbReference type="InterPro" id="IPR051534">
    <property type="entry name" value="CBASS_pafABC_assoc_protein"/>
</dbReference>
<dbReference type="RefSeq" id="WP_260560347.1">
    <property type="nucleotide sequence ID" value="NZ_BAABEC010000020.1"/>
</dbReference>
<dbReference type="Gene3D" id="1.10.10.10">
    <property type="entry name" value="Winged helix-like DNA-binding domain superfamily/Winged helix DNA-binding domain"/>
    <property type="match status" value="1"/>
</dbReference>
<dbReference type="InterPro" id="IPR036388">
    <property type="entry name" value="WH-like_DNA-bd_sf"/>
</dbReference>
<dbReference type="EMBL" id="CP104213">
    <property type="protein sequence ID" value="UWX64072.1"/>
    <property type="molecule type" value="Genomic_DNA"/>
</dbReference>
<dbReference type="InterPro" id="IPR026881">
    <property type="entry name" value="WYL_dom"/>
</dbReference>
<dbReference type="SUPFAM" id="SSF46785">
    <property type="entry name" value="Winged helix' DNA-binding domain"/>
    <property type="match status" value="1"/>
</dbReference>